<feature type="domain" description="Complex 1 LYR protein" evidence="6">
    <location>
        <begin position="9"/>
        <end position="67"/>
    </location>
</feature>
<dbReference type="GO" id="GO:0034553">
    <property type="term" value="P:mitochondrial respiratory chain complex II assembly"/>
    <property type="evidence" value="ECO:0007669"/>
    <property type="project" value="InterPro"/>
</dbReference>
<comment type="subcellular location">
    <subcellularLocation>
        <location evidence="1">Mitochondrion matrix</location>
    </subcellularLocation>
</comment>
<dbReference type="EMBL" id="JAUTDP010000009">
    <property type="protein sequence ID" value="KAK3396580.1"/>
    <property type="molecule type" value="Genomic_DNA"/>
</dbReference>
<organism evidence="7 8">
    <name type="scientific">Sordaria brevicollis</name>
    <dbReference type="NCBI Taxonomy" id="83679"/>
    <lineage>
        <taxon>Eukaryota</taxon>
        <taxon>Fungi</taxon>
        <taxon>Dikarya</taxon>
        <taxon>Ascomycota</taxon>
        <taxon>Pezizomycotina</taxon>
        <taxon>Sordariomycetes</taxon>
        <taxon>Sordariomycetidae</taxon>
        <taxon>Sordariales</taxon>
        <taxon>Sordariaceae</taxon>
        <taxon>Sordaria</taxon>
    </lineage>
</organism>
<feature type="compositionally biased region" description="Basic residues" evidence="5">
    <location>
        <begin position="685"/>
        <end position="697"/>
    </location>
</feature>
<feature type="region of interest" description="Disordered" evidence="5">
    <location>
        <begin position="284"/>
        <end position="314"/>
    </location>
</feature>
<evidence type="ECO:0000256" key="4">
    <source>
        <dbReference type="ARBA" id="ARBA00025715"/>
    </source>
</evidence>
<feature type="region of interest" description="Disordered" evidence="5">
    <location>
        <begin position="722"/>
        <end position="768"/>
    </location>
</feature>
<dbReference type="InterPro" id="IPR045295">
    <property type="entry name" value="Complex1_LYR_SDHAF1_LYRM8"/>
</dbReference>
<feature type="region of interest" description="Disordered" evidence="5">
    <location>
        <begin position="229"/>
        <end position="266"/>
    </location>
</feature>
<reference evidence="7" key="2">
    <citation type="submission" date="2023-07" db="EMBL/GenBank/DDBJ databases">
        <authorList>
            <consortium name="Lawrence Berkeley National Laboratory"/>
            <person name="Haridas S."/>
            <person name="Hensen N."/>
            <person name="Bonometti L."/>
            <person name="Westerberg I."/>
            <person name="Brannstrom I.O."/>
            <person name="Guillou S."/>
            <person name="Cros-Aarteil S."/>
            <person name="Calhoun S."/>
            <person name="Kuo A."/>
            <person name="Mondo S."/>
            <person name="Pangilinan J."/>
            <person name="Riley R."/>
            <person name="LaButti K."/>
            <person name="Andreopoulos B."/>
            <person name="Lipzen A."/>
            <person name="Chen C."/>
            <person name="Yanf M."/>
            <person name="Daum C."/>
            <person name="Ng V."/>
            <person name="Clum A."/>
            <person name="Steindorff A."/>
            <person name="Ohm R."/>
            <person name="Martin F."/>
            <person name="Silar P."/>
            <person name="Natvig D."/>
            <person name="Lalanne C."/>
            <person name="Gautier V."/>
            <person name="Ament-velasquez S.L."/>
            <person name="Kruys A."/>
            <person name="Hutchinson M.I."/>
            <person name="Powell A.J."/>
            <person name="Barry K."/>
            <person name="Miller A.N."/>
            <person name="Grigoriev I.V."/>
            <person name="Debuchy R."/>
            <person name="Gladieux P."/>
            <person name="Thoren M.H."/>
            <person name="Johannesson H."/>
        </authorList>
    </citation>
    <scope>NUCLEOTIDE SEQUENCE</scope>
    <source>
        <strain evidence="7">FGSC 1904</strain>
    </source>
</reference>
<evidence type="ECO:0000313" key="8">
    <source>
        <dbReference type="Proteomes" id="UP001281003"/>
    </source>
</evidence>
<feature type="region of interest" description="Disordered" evidence="5">
    <location>
        <begin position="538"/>
        <end position="567"/>
    </location>
</feature>
<comment type="similarity">
    <text evidence="4">Belongs to the complex I LYR family. SDHAF1 subfamily.</text>
</comment>
<evidence type="ECO:0000256" key="5">
    <source>
        <dbReference type="SAM" id="MobiDB-lite"/>
    </source>
</evidence>
<feature type="region of interest" description="Disordered" evidence="5">
    <location>
        <begin position="860"/>
        <end position="891"/>
    </location>
</feature>
<feature type="compositionally biased region" description="Polar residues" evidence="5">
    <location>
        <begin position="284"/>
        <end position="298"/>
    </location>
</feature>
<feature type="region of interest" description="Disordered" evidence="5">
    <location>
        <begin position="630"/>
        <end position="649"/>
    </location>
</feature>
<comment type="caution">
    <text evidence="7">The sequence shown here is derived from an EMBL/GenBank/DDBJ whole genome shotgun (WGS) entry which is preliminary data.</text>
</comment>
<feature type="compositionally biased region" description="Basic and acidic residues" evidence="5">
    <location>
        <begin position="466"/>
        <end position="486"/>
    </location>
</feature>
<dbReference type="Proteomes" id="UP001281003">
    <property type="component" value="Unassembled WGS sequence"/>
</dbReference>
<feature type="compositionally biased region" description="Basic residues" evidence="5">
    <location>
        <begin position="551"/>
        <end position="560"/>
    </location>
</feature>
<feature type="region of interest" description="Disordered" evidence="5">
    <location>
        <begin position="664"/>
        <end position="708"/>
    </location>
</feature>
<dbReference type="PANTHER" id="PTHR13675">
    <property type="entry name" value="LYR MOTIF-CONTAINING PROTEIN 2"/>
    <property type="match status" value="1"/>
</dbReference>
<reference evidence="7" key="1">
    <citation type="journal article" date="2023" name="Mol. Phylogenet. Evol.">
        <title>Genome-scale phylogeny and comparative genomics of the fungal order Sordariales.</title>
        <authorList>
            <person name="Hensen N."/>
            <person name="Bonometti L."/>
            <person name="Westerberg I."/>
            <person name="Brannstrom I.O."/>
            <person name="Guillou S."/>
            <person name="Cros-Aarteil S."/>
            <person name="Calhoun S."/>
            <person name="Haridas S."/>
            <person name="Kuo A."/>
            <person name="Mondo S."/>
            <person name="Pangilinan J."/>
            <person name="Riley R."/>
            <person name="LaButti K."/>
            <person name="Andreopoulos B."/>
            <person name="Lipzen A."/>
            <person name="Chen C."/>
            <person name="Yan M."/>
            <person name="Daum C."/>
            <person name="Ng V."/>
            <person name="Clum A."/>
            <person name="Steindorff A."/>
            <person name="Ohm R.A."/>
            <person name="Martin F."/>
            <person name="Silar P."/>
            <person name="Natvig D.O."/>
            <person name="Lalanne C."/>
            <person name="Gautier V."/>
            <person name="Ament-Velasquez S.L."/>
            <person name="Kruys A."/>
            <person name="Hutchinson M.I."/>
            <person name="Powell A.J."/>
            <person name="Barry K."/>
            <person name="Miller A.N."/>
            <person name="Grigoriev I.V."/>
            <person name="Debuchy R."/>
            <person name="Gladieux P."/>
            <person name="Hiltunen Thoren M."/>
            <person name="Johannesson H."/>
        </authorList>
    </citation>
    <scope>NUCLEOTIDE SEQUENCE</scope>
    <source>
        <strain evidence="7">FGSC 1904</strain>
    </source>
</reference>
<proteinExistence type="inferred from homology"/>
<dbReference type="AlphaFoldDB" id="A0AAE0UAG8"/>
<name>A0AAE0UAG8_SORBR</name>
<sequence>MARLSGLQKEVLGLYRKCLRECRKKPEATRDHFKAFARTEFEKNIKVDKRDFSAIEFLLRKGSRQLEIPSVARRAAEEVFRKPLSLSLQKLRRAQAKRHATKVRVSFVHSNGSQNRLSGSARKRSSRHHRKPSPPKQRGDGAIPVIWQGIDYRGPKHLKKRSGGSYARVGPRDPSSSHEEQCCLGSPSKKTAEKPPGAYWGEMPKSPVKSPPKVPMPPAREPLLHISRDKRSVVRLSPKGPIAPMPRPRPSPGTPTPKGKTVARPTPVRLGDMKTRNIPLHTQTWVPPETWGSTNRQFKPSKKASGGNDRSNSRHLMSRFYNRRKAANKLIELEETQQTSKKPDSPPAIHELQESLRTVKELLPYQDQFRAAGLAVTSKEQKAYHRRGKLAPLLGKMSPGSEWLRLDGGIETKELINNEMQKMIIAAKKDDSPSPINVEQISQKSGDDKLSNALPLPTKRGSNGQEDSKAAQPEKRPSLDSDDGGKENITPIEPKFQTDKTLPALPRVFSQVLVRHGSGPSRNSSWSAAMRQGQFPPTIMEQKEPDGSPNKHSHPIHKKAATTSSSIKSATTSYGTATIIQPQSAKSYGQLLQIRNTKQGGSVSDVTFTTTKTPCPSVISGVELPVPVSKSGWTTMRTGTGTGTGTPTSLEKALDEAVRRLQAMGEGVGSPSTVRSSEASLGSQRTRRKGEGHKRVVSKTAQSPSQKLLMAKAKRAEKMLDAAMGKQNPRSKETASPTGTVKRVEEVGSSPASTVKRAGEVTPSSASTVKRVEEAGSLPVSTTTEMKATGGVPVIWDRVSSGLAKGAASSPHAPPASGPLHSVLRPSDYLRNDLPLKDHQPVAKPAPLYPISFTPPFLPPIASQARAIDPPLDSLPQTPETPIAIHSVTQQ</sequence>
<evidence type="ECO:0000256" key="2">
    <source>
        <dbReference type="ARBA" id="ARBA00023128"/>
    </source>
</evidence>
<evidence type="ECO:0000256" key="3">
    <source>
        <dbReference type="ARBA" id="ARBA00023186"/>
    </source>
</evidence>
<feature type="compositionally biased region" description="Polar residues" evidence="5">
    <location>
        <begin position="670"/>
        <end position="684"/>
    </location>
</feature>
<keyword evidence="8" id="KW-1185">Reference proteome</keyword>
<gene>
    <name evidence="7" type="ORF">B0T20DRAFT_462984</name>
</gene>
<evidence type="ECO:0000256" key="1">
    <source>
        <dbReference type="ARBA" id="ARBA00004305"/>
    </source>
</evidence>
<evidence type="ECO:0000259" key="6">
    <source>
        <dbReference type="Pfam" id="PF05347"/>
    </source>
</evidence>
<dbReference type="PANTHER" id="PTHR13675:SF1">
    <property type="entry name" value="SUCCINATE DEHYDROGENASE ASSEMBLY FACTOR 1, MITOCHONDRIAL"/>
    <property type="match status" value="1"/>
</dbReference>
<dbReference type="CDD" id="cd20268">
    <property type="entry name" value="Complex1_LYR_SDHAF1_LYRM8"/>
    <property type="match status" value="1"/>
</dbReference>
<feature type="compositionally biased region" description="Polar residues" evidence="5">
    <location>
        <begin position="434"/>
        <end position="444"/>
    </location>
</feature>
<accession>A0AAE0UAG8</accession>
<evidence type="ECO:0000313" key="7">
    <source>
        <dbReference type="EMBL" id="KAK3396580.1"/>
    </source>
</evidence>
<feature type="region of interest" description="Disordered" evidence="5">
    <location>
        <begin position="100"/>
        <end position="196"/>
    </location>
</feature>
<keyword evidence="2" id="KW-0496">Mitochondrion</keyword>
<feature type="region of interest" description="Disordered" evidence="5">
    <location>
        <begin position="427"/>
        <end position="503"/>
    </location>
</feature>
<feature type="compositionally biased region" description="Basic residues" evidence="5">
    <location>
        <begin position="121"/>
        <end position="133"/>
    </location>
</feature>
<keyword evidence="3" id="KW-0143">Chaperone</keyword>
<feature type="compositionally biased region" description="Polar residues" evidence="5">
    <location>
        <begin position="108"/>
        <end position="118"/>
    </location>
</feature>
<dbReference type="InterPro" id="IPR008011">
    <property type="entry name" value="Complex1_LYR_dom"/>
</dbReference>
<feature type="compositionally biased region" description="Pro residues" evidence="5">
    <location>
        <begin position="241"/>
        <end position="255"/>
    </location>
</feature>
<dbReference type="Pfam" id="PF05347">
    <property type="entry name" value="Complex1_LYR"/>
    <property type="match status" value="1"/>
</dbReference>
<feature type="region of interest" description="Disordered" evidence="5">
    <location>
        <begin position="804"/>
        <end position="826"/>
    </location>
</feature>
<protein>
    <recommendedName>
        <fullName evidence="6">Complex 1 LYR protein domain-containing protein</fullName>
    </recommendedName>
</protein>
<dbReference type="GO" id="GO:0005759">
    <property type="term" value="C:mitochondrial matrix"/>
    <property type="evidence" value="ECO:0007669"/>
    <property type="project" value="UniProtKB-SubCell"/>
</dbReference>